<proteinExistence type="predicted"/>
<dbReference type="AlphaFoldDB" id="A0A562JE42"/>
<evidence type="ECO:0000256" key="1">
    <source>
        <dbReference type="SAM" id="MobiDB-lite"/>
    </source>
</evidence>
<reference evidence="2 3" key="1">
    <citation type="submission" date="2019-07" db="EMBL/GenBank/DDBJ databases">
        <title>Genomic Encyclopedia of Type Strains, Phase I: the one thousand microbial genomes (KMG-I) project.</title>
        <authorList>
            <person name="Kyrpides N."/>
        </authorList>
    </citation>
    <scope>NUCLEOTIDE SEQUENCE [LARGE SCALE GENOMIC DNA]</scope>
    <source>
        <strain evidence="2 3">DSM 13558</strain>
    </source>
</reference>
<evidence type="ECO:0000313" key="3">
    <source>
        <dbReference type="Proteomes" id="UP000315343"/>
    </source>
</evidence>
<feature type="region of interest" description="Disordered" evidence="1">
    <location>
        <begin position="1"/>
        <end position="24"/>
    </location>
</feature>
<organism evidence="2 3">
    <name type="scientific">Sedimentibacter saalensis</name>
    <dbReference type="NCBI Taxonomy" id="130788"/>
    <lineage>
        <taxon>Bacteria</taxon>
        <taxon>Bacillati</taxon>
        <taxon>Bacillota</taxon>
        <taxon>Tissierellia</taxon>
        <taxon>Sedimentibacter</taxon>
    </lineage>
</organism>
<accession>A0A562JE42</accession>
<protein>
    <submittedName>
        <fullName evidence="2">Uncharacterized protein</fullName>
    </submittedName>
</protein>
<comment type="caution">
    <text evidence="2">The sequence shown here is derived from an EMBL/GenBank/DDBJ whole genome shotgun (WGS) entry which is preliminary data.</text>
</comment>
<evidence type="ECO:0000313" key="2">
    <source>
        <dbReference type="EMBL" id="TWH81410.1"/>
    </source>
</evidence>
<sequence length="42" mass="4966">MFKNLVNKLKMKNKTPENPGNVYIPNNFEVEERKEDVDANEK</sequence>
<name>A0A562JE42_9FIRM</name>
<gene>
    <name evidence="2" type="ORF">LY60_01154</name>
</gene>
<keyword evidence="3" id="KW-1185">Reference proteome</keyword>
<dbReference type="EMBL" id="VLKH01000003">
    <property type="protein sequence ID" value="TWH81410.1"/>
    <property type="molecule type" value="Genomic_DNA"/>
</dbReference>
<dbReference type="Proteomes" id="UP000315343">
    <property type="component" value="Unassembled WGS sequence"/>
</dbReference>